<evidence type="ECO:0000313" key="3">
    <source>
        <dbReference type="Proteomes" id="UP000006242"/>
    </source>
</evidence>
<dbReference type="InterPro" id="IPR007788">
    <property type="entry name" value="QCT"/>
</dbReference>
<keyword evidence="3" id="KW-1185">Reference proteome</keyword>
<dbReference type="PANTHER" id="PTHR31270">
    <property type="entry name" value="GLUTAMINYL-PEPTIDE CYCLOTRANSFERASE"/>
    <property type="match status" value="1"/>
</dbReference>
<evidence type="ECO:0000256" key="1">
    <source>
        <dbReference type="SAM" id="SignalP"/>
    </source>
</evidence>
<dbReference type="Proteomes" id="UP000006242">
    <property type="component" value="Unassembled WGS sequence"/>
</dbReference>
<dbReference type="AlphaFoldDB" id="U2E9B8"/>
<feature type="chain" id="PRO_5004626486" evidence="1">
    <location>
        <begin position="23"/>
        <end position="263"/>
    </location>
</feature>
<dbReference type="Gene3D" id="2.130.10.10">
    <property type="entry name" value="YVTN repeat-like/Quinoprotein amine dehydrogenase"/>
    <property type="match status" value="1"/>
</dbReference>
<dbReference type="InterPro" id="IPR015943">
    <property type="entry name" value="WD40/YVTN_repeat-like_dom_sf"/>
</dbReference>
<feature type="signal peptide" evidence="1">
    <location>
        <begin position="1"/>
        <end position="22"/>
    </location>
</feature>
<protein>
    <submittedName>
        <fullName evidence="2">Glutamine cyclotransferase protein</fullName>
    </submittedName>
</protein>
<organism evidence="2 3">
    <name type="scientific">Salinisphaera shabanensis E1L3A</name>
    <dbReference type="NCBI Taxonomy" id="1033802"/>
    <lineage>
        <taxon>Bacteria</taxon>
        <taxon>Pseudomonadati</taxon>
        <taxon>Pseudomonadota</taxon>
        <taxon>Gammaproteobacteria</taxon>
        <taxon>Salinisphaerales</taxon>
        <taxon>Salinisphaeraceae</taxon>
        <taxon>Salinisphaera</taxon>
    </lineage>
</organism>
<dbReference type="Pfam" id="PF05096">
    <property type="entry name" value="Glu_cyclase_2"/>
    <property type="match status" value="1"/>
</dbReference>
<evidence type="ECO:0000313" key="2">
    <source>
        <dbReference type="EMBL" id="ERJ20291.1"/>
    </source>
</evidence>
<dbReference type="PANTHER" id="PTHR31270:SF1">
    <property type="entry name" value="GLUTAMINYL-PEPTIDE CYCLOTRANSFERASE"/>
    <property type="match status" value="1"/>
</dbReference>
<dbReference type="STRING" id="1033802.SSPSH_000401"/>
<dbReference type="EMBL" id="AFNV02000003">
    <property type="protein sequence ID" value="ERJ20291.1"/>
    <property type="molecule type" value="Genomic_DNA"/>
</dbReference>
<sequence>MPRFFLLLAVILTALLSTACPAQTAATNTARIAAQLPHDASAFTQGLLFYDGALFESTGKYGHSRLRRVNPDTGAIDRQISLPRRYFGEGLARVDDRLFWLTWRAGRAFVLDANTFEQLGTRRYDGEGWGLTYDGHHLIMSDGSATLRVLDPADFTVVRRIDVHDHDRAVDKLNELEYIDGEIWANIWYSDRIARIDPDSGDVVAWLDARALRDAVAGSDDINVLNGIAWDAEAERVYLTGKYWPTLFIIERPGREASTGEAR</sequence>
<dbReference type="SUPFAM" id="SSF63825">
    <property type="entry name" value="YWTD domain"/>
    <property type="match status" value="1"/>
</dbReference>
<keyword evidence="1" id="KW-0732">Signal</keyword>
<dbReference type="RefSeq" id="WP_006914438.1">
    <property type="nucleotide sequence ID" value="NZ_AFNV02000003.1"/>
</dbReference>
<dbReference type="OrthoDB" id="9783700at2"/>
<name>U2E9B8_9GAMM</name>
<gene>
    <name evidence="2" type="ORF">SSPSH_000401</name>
</gene>
<reference evidence="2 3" key="1">
    <citation type="journal article" date="2011" name="J. Bacteriol.">
        <title>Genome sequence of Salinisphaera shabanensis, a gammaproteobacterium from the harsh, variable environment of the brine-seawater interface of the Shaban Deep in the Red Sea.</title>
        <authorList>
            <person name="Antunes A."/>
            <person name="Alam I."/>
            <person name="Bajic V.B."/>
            <person name="Stingl U."/>
        </authorList>
    </citation>
    <scope>NUCLEOTIDE SEQUENCE [LARGE SCALE GENOMIC DNA]</scope>
    <source>
        <strain evidence="2 3">E1L3A</strain>
    </source>
</reference>
<dbReference type="PROSITE" id="PS51257">
    <property type="entry name" value="PROKAR_LIPOPROTEIN"/>
    <property type="match status" value="1"/>
</dbReference>
<comment type="caution">
    <text evidence="2">The sequence shown here is derived from an EMBL/GenBank/DDBJ whole genome shotgun (WGS) entry which is preliminary data.</text>
</comment>
<accession>U2E9B8</accession>
<dbReference type="eggNOG" id="COG3823">
    <property type="taxonomic scope" value="Bacteria"/>
</dbReference>
<reference evidence="2 3" key="2">
    <citation type="journal article" date="2013" name="PLoS ONE">
        <title>INDIGO - INtegrated Data Warehouse of MIcrobial GenOmes with Examples from the Red Sea Extremophiles.</title>
        <authorList>
            <person name="Alam I."/>
            <person name="Antunes A."/>
            <person name="Kamau A.A."/>
            <person name="Ba Alawi W."/>
            <person name="Kalkatawi M."/>
            <person name="Stingl U."/>
            <person name="Bajic V.B."/>
        </authorList>
    </citation>
    <scope>NUCLEOTIDE SEQUENCE [LARGE SCALE GENOMIC DNA]</scope>
    <source>
        <strain evidence="2 3">E1L3A</strain>
    </source>
</reference>
<dbReference type="GO" id="GO:0016603">
    <property type="term" value="F:glutaminyl-peptide cyclotransferase activity"/>
    <property type="evidence" value="ECO:0007669"/>
    <property type="project" value="InterPro"/>
</dbReference>
<proteinExistence type="predicted"/>